<dbReference type="AlphaFoldDB" id="A0A3A1UPG0"/>
<gene>
    <name evidence="1" type="ORF">D3P08_23100</name>
</gene>
<dbReference type="EMBL" id="QXQA01000019">
    <property type="protein sequence ID" value="RIX49227.1"/>
    <property type="molecule type" value="Genomic_DNA"/>
</dbReference>
<name>A0A3A1UPG0_9BACL</name>
<evidence type="ECO:0000313" key="1">
    <source>
        <dbReference type="EMBL" id="RIX49227.1"/>
    </source>
</evidence>
<reference evidence="1 2" key="1">
    <citation type="submission" date="2018-09" db="EMBL/GenBank/DDBJ databases">
        <title>Paenibacillus aracenensis nov. sp. isolated from a cave in southern Spain.</title>
        <authorList>
            <person name="Jurado V."/>
            <person name="Gutierrez-Patricio S."/>
            <person name="Gonzalez-Pimentel J.L."/>
            <person name="Miller A.Z."/>
            <person name="Laiz L."/>
            <person name="Saiz-Jimenez C."/>
        </authorList>
    </citation>
    <scope>NUCLEOTIDE SEQUENCE [LARGE SCALE GENOMIC DNA]</scope>
    <source>
        <strain evidence="1 2">DSM 22867</strain>
    </source>
</reference>
<comment type="caution">
    <text evidence="1">The sequence shown here is derived from an EMBL/GenBank/DDBJ whole genome shotgun (WGS) entry which is preliminary data.</text>
</comment>
<dbReference type="Proteomes" id="UP000266482">
    <property type="component" value="Unassembled WGS sequence"/>
</dbReference>
<accession>A0A3A1UPG0</accession>
<organism evidence="1 2">
    <name type="scientific">Paenibacillus nanensis</name>
    <dbReference type="NCBI Taxonomy" id="393251"/>
    <lineage>
        <taxon>Bacteria</taxon>
        <taxon>Bacillati</taxon>
        <taxon>Bacillota</taxon>
        <taxon>Bacilli</taxon>
        <taxon>Bacillales</taxon>
        <taxon>Paenibacillaceae</taxon>
        <taxon>Paenibacillus</taxon>
    </lineage>
</organism>
<protein>
    <submittedName>
        <fullName evidence="1">Uncharacterized protein</fullName>
    </submittedName>
</protein>
<keyword evidence="2" id="KW-1185">Reference proteome</keyword>
<proteinExistence type="predicted"/>
<evidence type="ECO:0000313" key="2">
    <source>
        <dbReference type="Proteomes" id="UP000266482"/>
    </source>
</evidence>
<sequence>MVKNTVAGWDGAGWAAVTAKNTIARRKDAVEVAVTVEKTVAGWDGGGWVAVMAKNTIAGRKDAVGVAVTA</sequence>